<feature type="chain" id="PRO_5001518442" evidence="1">
    <location>
        <begin position="18"/>
        <end position="214"/>
    </location>
</feature>
<protein>
    <submittedName>
        <fullName evidence="2">Putative lipocal-1 1</fullName>
    </submittedName>
</protein>
<dbReference type="AlphaFoldDB" id="A0A023G9V8"/>
<dbReference type="GO" id="GO:0043176">
    <property type="term" value="F:amine binding"/>
    <property type="evidence" value="ECO:0007669"/>
    <property type="project" value="InterPro"/>
</dbReference>
<organism evidence="2">
    <name type="scientific">Amblyomma triste</name>
    <name type="common">Neotropical tick</name>
    <dbReference type="NCBI Taxonomy" id="251400"/>
    <lineage>
        <taxon>Eukaryota</taxon>
        <taxon>Metazoa</taxon>
        <taxon>Ecdysozoa</taxon>
        <taxon>Arthropoda</taxon>
        <taxon>Chelicerata</taxon>
        <taxon>Arachnida</taxon>
        <taxon>Acari</taxon>
        <taxon>Parasitiformes</taxon>
        <taxon>Ixodida</taxon>
        <taxon>Ixodoidea</taxon>
        <taxon>Ixodidae</taxon>
        <taxon>Amblyomminae</taxon>
        <taxon>Amblyomma</taxon>
    </lineage>
</organism>
<reference evidence="2" key="1">
    <citation type="submission" date="2014-03" db="EMBL/GenBank/DDBJ databases">
        <title>The sialotranscriptome of Amblyomma triste, Amblyomma parvum and Amblyomma cajennense ticks, uncovered by 454-based RNA-seq.</title>
        <authorList>
            <person name="Garcia G.R."/>
            <person name="Gardinassi L.G."/>
            <person name="Ribeiro J.M."/>
            <person name="Anatriello E."/>
            <person name="Ferreira B.R."/>
            <person name="Moreira H.N."/>
            <person name="Mafra C."/>
            <person name="Olegario M.M."/>
            <person name="Szabo P.J."/>
            <person name="Miranda-Santos I.K."/>
            <person name="Maruyama S.R."/>
        </authorList>
    </citation>
    <scope>NUCLEOTIDE SEQUENCE</scope>
    <source>
        <strain evidence="2">Mato Grasso do Sul</strain>
        <tissue evidence="2">Salivary glands</tissue>
    </source>
</reference>
<dbReference type="SUPFAM" id="SSF50814">
    <property type="entry name" value="Lipocalins"/>
    <property type="match status" value="1"/>
</dbReference>
<feature type="signal peptide" evidence="1">
    <location>
        <begin position="1"/>
        <end position="17"/>
    </location>
</feature>
<evidence type="ECO:0000256" key="1">
    <source>
        <dbReference type="SAM" id="SignalP"/>
    </source>
</evidence>
<dbReference type="Gene3D" id="2.40.128.20">
    <property type="match status" value="1"/>
</dbReference>
<name>A0A023G9V8_AMBTT</name>
<sequence length="214" mass="25075">MHLLVFAVTPFITAVLAKSYSLHYEENRIDAESEYVQYQDIYKAFNIAPDFYWLFGFNFHSRHTENKSCVYFDVETLNEEGMNYSSNFIRYGTSDKIEYIGQFYSTTYKNMSVDQKRDKHNSLYARTKSGTWVPMNYTLIYSDYQNCSIFRVLQAESGYGCMVLLTNAAAYTGMPNACKQLYKNACAKYHHDKFENVFNNTCHRTNLNVSHCRK</sequence>
<dbReference type="InterPro" id="IPR012674">
    <property type="entry name" value="Calycin"/>
</dbReference>
<dbReference type="GO" id="GO:0030682">
    <property type="term" value="P:symbiont-mediated perturbation of host defenses"/>
    <property type="evidence" value="ECO:0007669"/>
    <property type="project" value="InterPro"/>
</dbReference>
<dbReference type="InterPro" id="IPR002970">
    <property type="entry name" value="Tick_his-bd"/>
</dbReference>
<dbReference type="Pfam" id="PF02098">
    <property type="entry name" value="His_binding"/>
    <property type="match status" value="1"/>
</dbReference>
<keyword evidence="1" id="KW-0732">Signal</keyword>
<accession>A0A023G9V8</accession>
<proteinExistence type="evidence at transcript level"/>
<dbReference type="EMBL" id="GBBM01004397">
    <property type="protein sequence ID" value="JAC31021.1"/>
    <property type="molecule type" value="mRNA"/>
</dbReference>
<evidence type="ECO:0000313" key="2">
    <source>
        <dbReference type="EMBL" id="JAC31021.1"/>
    </source>
</evidence>